<gene>
    <name evidence="3" type="ORF">G9470_23995</name>
</gene>
<keyword evidence="3" id="KW-0808">Transferase</keyword>
<organism evidence="3 4">
    <name type="scientific">Lacrimispora defluvii</name>
    <dbReference type="NCBI Taxonomy" id="2719233"/>
    <lineage>
        <taxon>Bacteria</taxon>
        <taxon>Bacillati</taxon>
        <taxon>Bacillota</taxon>
        <taxon>Clostridia</taxon>
        <taxon>Lachnospirales</taxon>
        <taxon>Lachnospiraceae</taxon>
        <taxon>Lacrimispora</taxon>
    </lineage>
</organism>
<reference evidence="3 4" key="1">
    <citation type="submission" date="2020-03" db="EMBL/GenBank/DDBJ databases">
        <title>Genome Sequence of industrial isolate, B5A.</title>
        <authorList>
            <person name="Sharma S."/>
            <person name="Patil P.B."/>
            <person name="Korpole S."/>
        </authorList>
    </citation>
    <scope>NUCLEOTIDE SEQUENCE [LARGE SCALE GENOMIC DNA]</scope>
    <source>
        <strain evidence="3 4">PI-S10-B5A</strain>
    </source>
</reference>
<comment type="caution">
    <text evidence="3">The sequence shown here is derived from an EMBL/GenBank/DDBJ whole genome shotgun (WGS) entry which is preliminary data.</text>
</comment>
<dbReference type="RefSeq" id="WP_170823872.1">
    <property type="nucleotide sequence ID" value="NZ_JAAOXG010000069.1"/>
</dbReference>
<keyword evidence="3" id="KW-0489">Methyltransferase</keyword>
<feature type="coiled-coil region" evidence="1">
    <location>
        <begin position="224"/>
        <end position="272"/>
    </location>
</feature>
<dbReference type="CDD" id="cd02440">
    <property type="entry name" value="AdoMet_MTases"/>
    <property type="match status" value="1"/>
</dbReference>
<dbReference type="EMBL" id="JAAOXG010000069">
    <property type="protein sequence ID" value="NNJ32826.1"/>
    <property type="molecule type" value="Genomic_DNA"/>
</dbReference>
<dbReference type="GO" id="GO:0032259">
    <property type="term" value="P:methylation"/>
    <property type="evidence" value="ECO:0007669"/>
    <property type="project" value="UniProtKB-KW"/>
</dbReference>
<dbReference type="PANTHER" id="PTHR43861">
    <property type="entry name" value="TRANS-ACONITATE 2-METHYLTRANSFERASE-RELATED"/>
    <property type="match status" value="1"/>
</dbReference>
<sequence length="723" mass="84702">MEQINSKEYWDRRFENDWTKFNGDSQSKYFARLACELMPIWLIEEISLNKYEVCDLGCAEGDSLPILKKLFVNSHIIGEDFSEKAIKKAREKYNEFDFGVSNILEPDEEKKYSVVFSSNTVEHFKDTIGVLKKIFSRSSLYTIIMVPFREDKYISEEHEVIINTDSVPLEIDGNKLVFGKSIQCNSEYYVCEQLLLVYSKKEGDTHYLSDIVENVVSNGLRLERFNYEELAARFNNEKEKYEESLIRAKEECALLDEELQTLTSKNEELENKCIALGDYVNEYKDKYENLYQYSCCRDEELFNIKNSKSYIVFKKYFVKPMKHAYKIVSKVYRIFKFLFTLQLKLFLLELESPFIRVKKKIAQIVLKKKIFKQLNRDVQGKRVLILPPTLDWHMPLFQRPQQLALSYSKKGNMIVIYITKNIQYDCVAVADKVSDTLWIVNENLLDNLDLEGSKEKILSLSWTPNKFYCDKIKPDKLIYEYIDELEIFHMYGPEMEKDHQELLQKADTTVCTATKLFEQVKGKAKNPIISTNAGDYDFFAKTEQFEINELIKDKIKNYDCILGYYGAVAKWYDYELIKKVASMKKNWLWVIVGINYDGTLDKSGILDIENVLYIPPQPYKVLPSFLKAFDIATIPFVINEITLSTSPVKLFEYMASGKPIIASKMPECLKYKSVKTYSDADEFVMHAEELLKLKEDAEYWKILDQEARDNTWDTKTDEILESI</sequence>
<dbReference type="Gene3D" id="3.40.50.2000">
    <property type="entry name" value="Glycogen Phosphorylase B"/>
    <property type="match status" value="1"/>
</dbReference>
<accession>A0ABX1W032</accession>
<dbReference type="Gene3D" id="3.40.50.150">
    <property type="entry name" value="Vaccinia Virus protein VP39"/>
    <property type="match status" value="1"/>
</dbReference>
<dbReference type="SUPFAM" id="SSF53756">
    <property type="entry name" value="UDP-Glycosyltransferase/glycogen phosphorylase"/>
    <property type="match status" value="1"/>
</dbReference>
<dbReference type="InterPro" id="IPR029063">
    <property type="entry name" value="SAM-dependent_MTases_sf"/>
</dbReference>
<proteinExistence type="predicted"/>
<dbReference type="Pfam" id="PF13692">
    <property type="entry name" value="Glyco_trans_1_4"/>
    <property type="match status" value="1"/>
</dbReference>
<dbReference type="Proteomes" id="UP000539052">
    <property type="component" value="Unassembled WGS sequence"/>
</dbReference>
<dbReference type="InterPro" id="IPR025714">
    <property type="entry name" value="Methyltranfer_dom"/>
</dbReference>
<name>A0ABX1W032_9FIRM</name>
<evidence type="ECO:0000313" key="4">
    <source>
        <dbReference type="Proteomes" id="UP000539052"/>
    </source>
</evidence>
<evidence type="ECO:0000313" key="3">
    <source>
        <dbReference type="EMBL" id="NNJ32826.1"/>
    </source>
</evidence>
<keyword evidence="4" id="KW-1185">Reference proteome</keyword>
<protein>
    <submittedName>
        <fullName evidence="3">Methyltransferase domain-containing protein</fullName>
    </submittedName>
</protein>
<feature type="domain" description="Methyltransferase" evidence="2">
    <location>
        <begin position="50"/>
        <end position="136"/>
    </location>
</feature>
<dbReference type="SUPFAM" id="SSF53335">
    <property type="entry name" value="S-adenosyl-L-methionine-dependent methyltransferases"/>
    <property type="match status" value="1"/>
</dbReference>
<dbReference type="GO" id="GO:0008168">
    <property type="term" value="F:methyltransferase activity"/>
    <property type="evidence" value="ECO:0007669"/>
    <property type="project" value="UniProtKB-KW"/>
</dbReference>
<dbReference type="Pfam" id="PF13847">
    <property type="entry name" value="Methyltransf_31"/>
    <property type="match status" value="1"/>
</dbReference>
<evidence type="ECO:0000256" key="1">
    <source>
        <dbReference type="SAM" id="Coils"/>
    </source>
</evidence>
<keyword evidence="1" id="KW-0175">Coiled coil</keyword>
<evidence type="ECO:0000259" key="2">
    <source>
        <dbReference type="Pfam" id="PF13847"/>
    </source>
</evidence>